<dbReference type="AlphaFoldDB" id="A0AAV4R833"/>
<evidence type="ECO:0000256" key="1">
    <source>
        <dbReference type="SAM" id="MobiDB-lite"/>
    </source>
</evidence>
<dbReference type="Proteomes" id="UP001054945">
    <property type="component" value="Unassembled WGS sequence"/>
</dbReference>
<gene>
    <name evidence="2" type="ORF">CEXT_469151</name>
</gene>
<name>A0AAV4R833_CAEEX</name>
<keyword evidence="3" id="KW-1185">Reference proteome</keyword>
<sequence length="81" mass="8589">MASHSIAHESADAMVSHHFPNRTGARILWLPSLLPDGTPQKVQLERSAGDKAMAGSTHANSGRGTVNKGKGNSEEPRSSQK</sequence>
<protein>
    <submittedName>
        <fullName evidence="2">Uncharacterized protein</fullName>
    </submittedName>
</protein>
<comment type="caution">
    <text evidence="2">The sequence shown here is derived from an EMBL/GenBank/DDBJ whole genome shotgun (WGS) entry which is preliminary data.</text>
</comment>
<evidence type="ECO:0000313" key="2">
    <source>
        <dbReference type="EMBL" id="GIY16806.1"/>
    </source>
</evidence>
<feature type="region of interest" description="Disordered" evidence="1">
    <location>
        <begin position="43"/>
        <end position="81"/>
    </location>
</feature>
<evidence type="ECO:0000313" key="3">
    <source>
        <dbReference type="Proteomes" id="UP001054945"/>
    </source>
</evidence>
<accession>A0AAV4R833</accession>
<proteinExistence type="predicted"/>
<organism evidence="2 3">
    <name type="scientific">Caerostris extrusa</name>
    <name type="common">Bark spider</name>
    <name type="synonym">Caerostris bankana</name>
    <dbReference type="NCBI Taxonomy" id="172846"/>
    <lineage>
        <taxon>Eukaryota</taxon>
        <taxon>Metazoa</taxon>
        <taxon>Ecdysozoa</taxon>
        <taxon>Arthropoda</taxon>
        <taxon>Chelicerata</taxon>
        <taxon>Arachnida</taxon>
        <taxon>Araneae</taxon>
        <taxon>Araneomorphae</taxon>
        <taxon>Entelegynae</taxon>
        <taxon>Araneoidea</taxon>
        <taxon>Araneidae</taxon>
        <taxon>Caerostris</taxon>
    </lineage>
</organism>
<dbReference type="EMBL" id="BPLR01007416">
    <property type="protein sequence ID" value="GIY16806.1"/>
    <property type="molecule type" value="Genomic_DNA"/>
</dbReference>
<feature type="compositionally biased region" description="Basic and acidic residues" evidence="1">
    <location>
        <begin position="71"/>
        <end position="81"/>
    </location>
</feature>
<reference evidence="2 3" key="1">
    <citation type="submission" date="2021-06" db="EMBL/GenBank/DDBJ databases">
        <title>Caerostris extrusa draft genome.</title>
        <authorList>
            <person name="Kono N."/>
            <person name="Arakawa K."/>
        </authorList>
    </citation>
    <scope>NUCLEOTIDE SEQUENCE [LARGE SCALE GENOMIC DNA]</scope>
</reference>